<evidence type="ECO:0000256" key="2">
    <source>
        <dbReference type="SAM" id="MobiDB-lite"/>
    </source>
</evidence>
<feature type="compositionally biased region" description="Basic residues" evidence="2">
    <location>
        <begin position="224"/>
        <end position="238"/>
    </location>
</feature>
<organism evidence="3 4">
    <name type="scientific">Ustilaginoidea virens</name>
    <name type="common">Rice false smut fungus</name>
    <name type="synonym">Villosiclava virens</name>
    <dbReference type="NCBI Taxonomy" id="1159556"/>
    <lineage>
        <taxon>Eukaryota</taxon>
        <taxon>Fungi</taxon>
        <taxon>Dikarya</taxon>
        <taxon>Ascomycota</taxon>
        <taxon>Pezizomycotina</taxon>
        <taxon>Sordariomycetes</taxon>
        <taxon>Hypocreomycetidae</taxon>
        <taxon>Hypocreales</taxon>
        <taxon>Clavicipitaceae</taxon>
        <taxon>Ustilaginoidea</taxon>
    </lineage>
</organism>
<comment type="caution">
    <text evidence="3">The sequence shown here is derived from an EMBL/GenBank/DDBJ whole genome shotgun (WGS) entry which is preliminary data.</text>
</comment>
<evidence type="ECO:0000313" key="3">
    <source>
        <dbReference type="EMBL" id="GAO17184.1"/>
    </source>
</evidence>
<feature type="compositionally biased region" description="Basic and acidic residues" evidence="2">
    <location>
        <begin position="198"/>
        <end position="210"/>
    </location>
</feature>
<dbReference type="EMBL" id="BBTG02000014">
    <property type="protein sequence ID" value="GAO17184.1"/>
    <property type="molecule type" value="Genomic_DNA"/>
</dbReference>
<reference evidence="4" key="1">
    <citation type="journal article" date="2016" name="Genome Announc.">
        <title>Genome sequence of Ustilaginoidea virens IPU010, a rice pathogenic fungus causing false smut.</title>
        <authorList>
            <person name="Kumagai T."/>
            <person name="Ishii T."/>
            <person name="Terai G."/>
            <person name="Umemura M."/>
            <person name="Machida M."/>
            <person name="Asai K."/>
        </authorList>
    </citation>
    <scope>NUCLEOTIDE SEQUENCE [LARGE SCALE GENOMIC DNA]</scope>
    <source>
        <strain evidence="4">IPU010</strain>
    </source>
</reference>
<keyword evidence="1" id="KW-0175">Coiled coil</keyword>
<dbReference type="Pfam" id="PF12720">
    <property type="entry name" value="DUF3807"/>
    <property type="match status" value="1"/>
</dbReference>
<feature type="compositionally biased region" description="Basic and acidic residues" evidence="2">
    <location>
        <begin position="239"/>
        <end position="250"/>
    </location>
</feature>
<dbReference type="InterPro" id="IPR024526">
    <property type="entry name" value="DUF3807"/>
</dbReference>
<feature type="region of interest" description="Disordered" evidence="2">
    <location>
        <begin position="182"/>
        <end position="250"/>
    </location>
</feature>
<feature type="coiled-coil region" evidence="1">
    <location>
        <begin position="75"/>
        <end position="106"/>
    </location>
</feature>
<proteinExistence type="predicted"/>
<evidence type="ECO:0000256" key="1">
    <source>
        <dbReference type="SAM" id="Coils"/>
    </source>
</evidence>
<accession>A0A1B5L3V4</accession>
<name>A0A1B5L3V4_USTVR</name>
<dbReference type="Proteomes" id="UP000054053">
    <property type="component" value="Unassembled WGS sequence"/>
</dbReference>
<evidence type="ECO:0000313" key="4">
    <source>
        <dbReference type="Proteomes" id="UP000054053"/>
    </source>
</evidence>
<dbReference type="PANTHER" id="PTHR40642:SF1">
    <property type="entry name" value="YALI0F31295P"/>
    <property type="match status" value="1"/>
</dbReference>
<feature type="region of interest" description="Disordered" evidence="2">
    <location>
        <begin position="1"/>
        <end position="75"/>
    </location>
</feature>
<dbReference type="AlphaFoldDB" id="A0A1B5L3V4"/>
<gene>
    <name evidence="3" type="ORF">UVI_02031210</name>
</gene>
<sequence>MPSSSPPHPAQESLASSHSSEKEEEKPAADDTITASDLEKQAEGQETPSDAVENHHANVSSSPSPLPADVPPFDWDDFETRYERALREADEAEREILKEAESLSKDDFISFHQRHFSAQAVASFANDFTDLPSEETYGYYCGTHEDDYWAEEEDDDDLGYYDDGVKRTLTDEQVEMFRHSELRELAKNQERASTIKSRGTDRIASGEEAHPSTPDQTAHSSTGHTKKKKKKKGKGAKRVAKEPKPDLRKRTWDVVDAGLDFLEYD</sequence>
<dbReference type="PANTHER" id="PTHR40642">
    <property type="entry name" value="YALI0F31295P"/>
    <property type="match status" value="1"/>
</dbReference>
<protein>
    <submittedName>
        <fullName evidence="3">Uncharacterized protein</fullName>
    </submittedName>
</protein>
<feature type="compositionally biased region" description="Basic and acidic residues" evidence="2">
    <location>
        <begin position="19"/>
        <end position="29"/>
    </location>
</feature>